<sequence>MHDSSRLPGPISALWEWQYRGACLGMDSAVFFHPDGERGSSRRKRDDGAKAICQRCPVINECREHALRTHEPYGVWGGMSEDERRTYHEHEARRLVSTSA</sequence>
<evidence type="ECO:0000256" key="5">
    <source>
        <dbReference type="ARBA" id="ARBA00022723"/>
    </source>
</evidence>
<keyword evidence="15" id="KW-1185">Reference proteome</keyword>
<dbReference type="InterPro" id="IPR003482">
    <property type="entry name" value="Whib"/>
</dbReference>
<name>A0ABM6Z2G2_9ACTO</name>
<evidence type="ECO:0000256" key="6">
    <source>
        <dbReference type="ARBA" id="ARBA00023004"/>
    </source>
</evidence>
<feature type="domain" description="4Fe-4S Wbl-type" evidence="13">
    <location>
        <begin position="22"/>
        <end position="86"/>
    </location>
</feature>
<organism evidence="14 15">
    <name type="scientific">Actinomyces lilanjuaniae</name>
    <dbReference type="NCBI Taxonomy" id="2321394"/>
    <lineage>
        <taxon>Bacteria</taxon>
        <taxon>Bacillati</taxon>
        <taxon>Actinomycetota</taxon>
        <taxon>Actinomycetes</taxon>
        <taxon>Actinomycetales</taxon>
        <taxon>Actinomycetaceae</taxon>
        <taxon>Actinomyces</taxon>
    </lineage>
</organism>
<keyword evidence="9 12" id="KW-0238">DNA-binding</keyword>
<evidence type="ECO:0000313" key="14">
    <source>
        <dbReference type="EMBL" id="AYD89354.1"/>
    </source>
</evidence>
<evidence type="ECO:0000256" key="1">
    <source>
        <dbReference type="ARBA" id="ARBA00004496"/>
    </source>
</evidence>
<evidence type="ECO:0000256" key="8">
    <source>
        <dbReference type="ARBA" id="ARBA00023015"/>
    </source>
</evidence>
<comment type="subcellular location">
    <subcellularLocation>
        <location evidence="1 12">Cytoplasm</location>
    </subcellularLocation>
</comment>
<dbReference type="Pfam" id="PF02467">
    <property type="entry name" value="Whib"/>
    <property type="match status" value="1"/>
</dbReference>
<keyword evidence="8 12" id="KW-0805">Transcription regulation</keyword>
<comment type="cofactor">
    <cofactor evidence="12">
        <name>[4Fe-4S] cluster</name>
        <dbReference type="ChEBI" id="CHEBI:49883"/>
    </cofactor>
    <text evidence="12">Binds 1 [4Fe-4S] cluster per subunit. Following nitrosylation of the [4Fe-4S] cluster binds 1 [4Fe-8(NO)] cluster per subunit.</text>
</comment>
<dbReference type="PANTHER" id="PTHR38839">
    <property type="entry name" value="TRANSCRIPTIONAL REGULATOR WHID-RELATED"/>
    <property type="match status" value="1"/>
</dbReference>
<comment type="function">
    <text evidence="12">Acts as a transcriptional regulator. Probably redox-responsive. The apo- but not holo-form probably binds DNA.</text>
</comment>
<evidence type="ECO:0000259" key="13">
    <source>
        <dbReference type="PROSITE" id="PS51674"/>
    </source>
</evidence>
<keyword evidence="3 12" id="KW-0004">4Fe-4S</keyword>
<accession>A0ABM6Z2G2</accession>
<evidence type="ECO:0000256" key="11">
    <source>
        <dbReference type="ARBA" id="ARBA00023163"/>
    </source>
</evidence>
<dbReference type="Proteomes" id="UP000273001">
    <property type="component" value="Chromosome"/>
</dbReference>
<evidence type="ECO:0000256" key="7">
    <source>
        <dbReference type="ARBA" id="ARBA00023014"/>
    </source>
</evidence>
<feature type="binding site" evidence="12">
    <location>
        <position position="56"/>
    </location>
    <ligand>
        <name>[4Fe-4S] cluster</name>
        <dbReference type="ChEBI" id="CHEBI:49883"/>
    </ligand>
</feature>
<keyword evidence="4 12" id="KW-0963">Cytoplasm</keyword>
<dbReference type="InterPro" id="IPR034768">
    <property type="entry name" value="4FE4S_WBL"/>
</dbReference>
<feature type="binding site" evidence="12">
    <location>
        <position position="53"/>
    </location>
    <ligand>
        <name>[4Fe-4S] cluster</name>
        <dbReference type="ChEBI" id="CHEBI:49883"/>
    </ligand>
</feature>
<feature type="binding site" evidence="12">
    <location>
        <position position="23"/>
    </location>
    <ligand>
        <name>[4Fe-4S] cluster</name>
        <dbReference type="ChEBI" id="CHEBI:49883"/>
    </ligand>
</feature>
<comment type="PTM">
    <text evidence="12">The Fe-S cluster can be nitrosylated by nitric oxide (NO).</text>
</comment>
<gene>
    <name evidence="12" type="primary">whiB</name>
    <name evidence="14" type="ORF">D5R93_03455</name>
</gene>
<protein>
    <recommendedName>
        <fullName evidence="12">Transcriptional regulator WhiB</fullName>
    </recommendedName>
</protein>
<feature type="binding site" evidence="12">
    <location>
        <position position="62"/>
    </location>
    <ligand>
        <name>[4Fe-4S] cluster</name>
        <dbReference type="ChEBI" id="CHEBI:49883"/>
    </ligand>
</feature>
<evidence type="ECO:0000256" key="10">
    <source>
        <dbReference type="ARBA" id="ARBA00023157"/>
    </source>
</evidence>
<reference evidence="14 15" key="1">
    <citation type="submission" date="2018-09" db="EMBL/GenBank/DDBJ databases">
        <authorList>
            <person name="Li J."/>
        </authorList>
    </citation>
    <scope>NUCLEOTIDE SEQUENCE [LARGE SCALE GENOMIC DNA]</scope>
    <source>
        <strain evidence="14 15">2129</strain>
    </source>
</reference>
<evidence type="ECO:0000256" key="9">
    <source>
        <dbReference type="ARBA" id="ARBA00023125"/>
    </source>
</evidence>
<dbReference type="PROSITE" id="PS51674">
    <property type="entry name" value="4FE4S_WBL"/>
    <property type="match status" value="1"/>
</dbReference>
<comment type="PTM">
    <text evidence="12">Upon Fe-S cluster removal intramolecular disulfide bonds are formed.</text>
</comment>
<dbReference type="EMBL" id="CP032514">
    <property type="protein sequence ID" value="AYD89354.1"/>
    <property type="molecule type" value="Genomic_DNA"/>
</dbReference>
<dbReference type="HAMAP" id="MF_01479">
    <property type="entry name" value="WhiB"/>
    <property type="match status" value="1"/>
</dbReference>
<keyword evidence="6 12" id="KW-0408">Iron</keyword>
<keyword evidence="10 12" id="KW-1015">Disulfide bond</keyword>
<keyword evidence="7 12" id="KW-0411">Iron-sulfur</keyword>
<dbReference type="PANTHER" id="PTHR38839:SF5">
    <property type="entry name" value="TRANSCRIPTIONAL REGULATOR WHID"/>
    <property type="match status" value="1"/>
</dbReference>
<evidence type="ECO:0000256" key="2">
    <source>
        <dbReference type="ARBA" id="ARBA00006597"/>
    </source>
</evidence>
<evidence type="ECO:0000256" key="4">
    <source>
        <dbReference type="ARBA" id="ARBA00022490"/>
    </source>
</evidence>
<keyword evidence="11 12" id="KW-0804">Transcription</keyword>
<keyword evidence="5 12" id="KW-0479">Metal-binding</keyword>
<comment type="similarity">
    <text evidence="2 12">Belongs to the WhiB family.</text>
</comment>
<proteinExistence type="inferred from homology"/>
<evidence type="ECO:0000313" key="15">
    <source>
        <dbReference type="Proteomes" id="UP000273001"/>
    </source>
</evidence>
<evidence type="ECO:0000256" key="3">
    <source>
        <dbReference type="ARBA" id="ARBA00022485"/>
    </source>
</evidence>
<dbReference type="RefSeq" id="WP_119837077.1">
    <property type="nucleotide sequence ID" value="NZ_CP032514.1"/>
</dbReference>
<evidence type="ECO:0000256" key="12">
    <source>
        <dbReference type="HAMAP-Rule" id="MF_01479"/>
    </source>
</evidence>